<protein>
    <submittedName>
        <fullName evidence="2">UDP-glucose 4-epimerase</fullName>
        <ecNumber evidence="2">5.1.3.2</ecNumber>
    </submittedName>
</protein>
<dbReference type="CDD" id="cd05256">
    <property type="entry name" value="UDP_AE_SDR_e"/>
    <property type="match status" value="1"/>
</dbReference>
<dbReference type="PATRIC" id="fig|1434123.4.peg.987"/>
<dbReference type="GO" id="GO:0003978">
    <property type="term" value="F:UDP-glucose 4-epimerase activity"/>
    <property type="evidence" value="ECO:0007669"/>
    <property type="project" value="UniProtKB-EC"/>
</dbReference>
<reference evidence="2 3" key="1">
    <citation type="submission" date="2014-07" db="EMBL/GenBank/DDBJ databases">
        <title>Methanogenic archaea and the global carbon cycle.</title>
        <authorList>
            <person name="Henriksen J.R."/>
            <person name="Luke J."/>
            <person name="Reinhart S."/>
            <person name="Benedict M.N."/>
            <person name="Youngblut N.D."/>
            <person name="Metcalf M.E."/>
            <person name="Whitaker R.J."/>
            <person name="Metcalf W.W."/>
        </authorList>
    </citation>
    <scope>NUCLEOTIDE SEQUENCE [LARGE SCALE GENOMIC DNA]</scope>
    <source>
        <strain evidence="2 3">Z-761</strain>
    </source>
</reference>
<name>A0A0E3Q3P8_9EURY</name>
<keyword evidence="2" id="KW-0413">Isomerase</keyword>
<keyword evidence="3" id="KW-1185">Reference proteome</keyword>
<dbReference type="InterPro" id="IPR016040">
    <property type="entry name" value="NAD(P)-bd_dom"/>
</dbReference>
<sequence>MEKILVTGGAGFIGSHIIDRLLKLGNEVICLDNFDSYYDPSIKRKNIHFFMENKNFELVEGDIRDEHLLKSILDEVDYVFHEAAQAGVRTSVTDPMKSHDVNATGTLNLLKAAMDSNVKKIINASSSSVYGKVKYLPFDEEHPNQPLSPYGVSKLLAEHYCRVFDELYGLKSVSLRYFTVYGPRMRPDLAISIFTRSALNNETITIFGNGEKTRDFTYIDDIIEANLIFMKKGEGVYNIGGGHSISINELAQKIIKINNSKSEVVYTSPVKGDADHTLASYQKAWNEIGWKPKIKIDEGLEMYSKWFINEN</sequence>
<dbReference type="RefSeq" id="WP_048118570.1">
    <property type="nucleotide sequence ID" value="NZ_CP009520.1"/>
</dbReference>
<dbReference type="AlphaFoldDB" id="A0A0E3Q3P8"/>
<gene>
    <name evidence="2" type="ORF">MSVAZ_0849</name>
</gene>
<dbReference type="Gene3D" id="3.90.25.10">
    <property type="entry name" value="UDP-galactose 4-epimerase, domain 1"/>
    <property type="match status" value="1"/>
</dbReference>
<organism evidence="2 3">
    <name type="scientific">Methanosarcina vacuolata Z-761</name>
    <dbReference type="NCBI Taxonomy" id="1434123"/>
    <lineage>
        <taxon>Archaea</taxon>
        <taxon>Methanobacteriati</taxon>
        <taxon>Methanobacteriota</taxon>
        <taxon>Stenosarchaea group</taxon>
        <taxon>Methanomicrobia</taxon>
        <taxon>Methanosarcinales</taxon>
        <taxon>Methanosarcinaceae</taxon>
        <taxon>Methanosarcina</taxon>
    </lineage>
</organism>
<dbReference type="Pfam" id="PF16363">
    <property type="entry name" value="GDP_Man_Dehyd"/>
    <property type="match status" value="1"/>
</dbReference>
<dbReference type="PRINTS" id="PR01713">
    <property type="entry name" value="NUCEPIMERASE"/>
</dbReference>
<dbReference type="SUPFAM" id="SSF51735">
    <property type="entry name" value="NAD(P)-binding Rossmann-fold domains"/>
    <property type="match status" value="1"/>
</dbReference>
<feature type="domain" description="NAD(P)-binding" evidence="1">
    <location>
        <begin position="5"/>
        <end position="302"/>
    </location>
</feature>
<evidence type="ECO:0000313" key="2">
    <source>
        <dbReference type="EMBL" id="AKB43118.1"/>
    </source>
</evidence>
<dbReference type="Gene3D" id="3.40.50.720">
    <property type="entry name" value="NAD(P)-binding Rossmann-like Domain"/>
    <property type="match status" value="1"/>
</dbReference>
<dbReference type="EMBL" id="CP009520">
    <property type="protein sequence ID" value="AKB43118.1"/>
    <property type="molecule type" value="Genomic_DNA"/>
</dbReference>
<dbReference type="EC" id="5.1.3.2" evidence="2"/>
<proteinExistence type="predicted"/>
<accession>A0A0E3Q3P8</accession>
<dbReference type="PANTHER" id="PTHR43000">
    <property type="entry name" value="DTDP-D-GLUCOSE 4,6-DEHYDRATASE-RELATED"/>
    <property type="match status" value="1"/>
</dbReference>
<dbReference type="STRING" id="1434123.MSVAZ_0849"/>
<evidence type="ECO:0000313" key="3">
    <source>
        <dbReference type="Proteomes" id="UP000033096"/>
    </source>
</evidence>
<evidence type="ECO:0000259" key="1">
    <source>
        <dbReference type="Pfam" id="PF16363"/>
    </source>
</evidence>
<dbReference type="Proteomes" id="UP000033096">
    <property type="component" value="Chromosome"/>
</dbReference>
<dbReference type="GeneID" id="24809240"/>
<dbReference type="KEGG" id="mvc:MSVAZ_0849"/>
<dbReference type="InterPro" id="IPR036291">
    <property type="entry name" value="NAD(P)-bd_dom_sf"/>
</dbReference>
<dbReference type="HOGENOM" id="CLU_007383_1_7_2"/>